<feature type="transmembrane region" description="Helical" evidence="1">
    <location>
        <begin position="1490"/>
        <end position="1512"/>
    </location>
</feature>
<gene>
    <name evidence="3" type="ORF">PROFUN_08398</name>
</gene>
<feature type="transmembrane region" description="Helical" evidence="1">
    <location>
        <begin position="1352"/>
        <end position="1377"/>
    </location>
</feature>
<reference evidence="3 4" key="1">
    <citation type="journal article" date="2018" name="Genome Biol. Evol.">
        <title>Multiple Roots of Fruiting Body Formation in Amoebozoa.</title>
        <authorList>
            <person name="Hillmann F."/>
            <person name="Forbes G."/>
            <person name="Novohradska S."/>
            <person name="Ferling I."/>
            <person name="Riege K."/>
            <person name="Groth M."/>
            <person name="Westermann M."/>
            <person name="Marz M."/>
            <person name="Spaller T."/>
            <person name="Winckler T."/>
            <person name="Schaap P."/>
            <person name="Glockner G."/>
        </authorList>
    </citation>
    <scope>NUCLEOTIDE SEQUENCE [LARGE SCALE GENOMIC DNA]</scope>
    <source>
        <strain evidence="3 4">Jena</strain>
    </source>
</reference>
<feature type="transmembrane region" description="Helical" evidence="1">
    <location>
        <begin position="1562"/>
        <end position="1584"/>
    </location>
</feature>
<dbReference type="PANTHER" id="PTHR31145">
    <property type="entry name" value="INTEGRAL MEMBRANE PROTEIN (AFU_ORTHOLOGUE AFUA_7G01610)"/>
    <property type="match status" value="1"/>
</dbReference>
<feature type="transmembrane region" description="Helical" evidence="1">
    <location>
        <begin position="1277"/>
        <end position="1297"/>
    </location>
</feature>
<dbReference type="Gene3D" id="2.60.40.2810">
    <property type="match status" value="1"/>
</dbReference>
<dbReference type="Pfam" id="PF17963">
    <property type="entry name" value="Big_9"/>
    <property type="match status" value="1"/>
</dbReference>
<accession>A0A2P6NJQ7</accession>
<feature type="transmembrane region" description="Helical" evidence="1">
    <location>
        <begin position="1464"/>
        <end position="1484"/>
    </location>
</feature>
<protein>
    <submittedName>
        <fullName evidence="3">Adhesin-like protein</fullName>
    </submittedName>
</protein>
<comment type="caution">
    <text evidence="3">The sequence shown here is derived from an EMBL/GenBank/DDBJ whole genome shotgun (WGS) entry which is preliminary data.</text>
</comment>
<dbReference type="PANTHER" id="PTHR31145:SF6">
    <property type="entry name" value="INTEGRAL MEMBRANE PROTEIN (AFU_ORTHOLOGUE AFUA_7G01610)"/>
    <property type="match status" value="1"/>
</dbReference>
<evidence type="ECO:0000313" key="4">
    <source>
        <dbReference type="Proteomes" id="UP000241769"/>
    </source>
</evidence>
<feature type="domain" description="TRP C-terminal" evidence="2">
    <location>
        <begin position="1273"/>
        <end position="1598"/>
    </location>
</feature>
<feature type="transmembrane region" description="Helical" evidence="1">
    <location>
        <begin position="1204"/>
        <end position="1222"/>
    </location>
</feature>
<dbReference type="GO" id="GO:0016020">
    <property type="term" value="C:membrane"/>
    <property type="evidence" value="ECO:0007669"/>
    <property type="project" value="TreeGrafter"/>
</dbReference>
<dbReference type="InterPro" id="IPR040241">
    <property type="entry name" value="TRP_Flc/Pkd2-like"/>
</dbReference>
<dbReference type="InterPro" id="IPR010308">
    <property type="entry name" value="TRP_C"/>
</dbReference>
<dbReference type="Pfam" id="PF06011">
    <property type="entry name" value="TRP"/>
    <property type="match status" value="1"/>
</dbReference>
<dbReference type="InParanoid" id="A0A2P6NJQ7"/>
<feature type="transmembrane region" description="Helical" evidence="1">
    <location>
        <begin position="1519"/>
        <end position="1542"/>
    </location>
</feature>
<organism evidence="3 4">
    <name type="scientific">Planoprotostelium fungivorum</name>
    <dbReference type="NCBI Taxonomy" id="1890364"/>
    <lineage>
        <taxon>Eukaryota</taxon>
        <taxon>Amoebozoa</taxon>
        <taxon>Evosea</taxon>
        <taxon>Variosea</taxon>
        <taxon>Cavosteliida</taxon>
        <taxon>Cavosteliaceae</taxon>
        <taxon>Planoprotostelium</taxon>
    </lineage>
</organism>
<name>A0A2P6NJQ7_9EUKA</name>
<feature type="transmembrane region" description="Helical" evidence="1">
    <location>
        <begin position="1161"/>
        <end position="1183"/>
    </location>
</feature>
<dbReference type="Proteomes" id="UP000241769">
    <property type="component" value="Unassembled WGS sequence"/>
</dbReference>
<keyword evidence="1" id="KW-1133">Transmembrane helix</keyword>
<keyword evidence="4" id="KW-1185">Reference proteome</keyword>
<sequence>MGNEPQRHKTTYQNIPKPIRMFCGDDSCSAQALNDNPPALEDKKWLFELILRPFPIDLSRHYQDHIPSCRYHQVTGTLIPPVNTIGYYWLIEMTHCACGDNELLPGDIYTTPKILHISCSAPCGLIYCTTPQHQPRCTFSVFSSRATTLSGPSFIFASKSGQFTSTVGCSSSNGSVVLCYNPFVELIIPSAGGNGLLLNSVYFQTITTITFNSAIIPVGGCLSSNVNASIQVCGNVGDTYVSFYVPVDTMGTNEPFLSITLFTTMSATTSPSITYTIQSRILFRDTTSLSWTSSFGVVSPLYSISSLNIPLSERETVSGPSFPITVSGSITLMPGTFNTSILTVPLLIDSIPVVTSQTSNRANVTSTSWDWGSINGTADDLPAYNATLLVHIRSLAIQKYVSKSNTRPYQVNNFTLNFQISDYFTFNSLVIVDTLNDGHNVTDGITPVMVLFGRSYDMNDFTSIIPTAYGSSVIVFNVSSLLRSINATSNGVAYGPWTAFIRYSARTSAYYVANLSPVKQGDRIWSSVLFTANLGQTGGSVVTDTSSTSIVVSSGPLSAIVYAINDLPPNPNYDVVAGDMVTYEIQYVLPISTFGGITIQAFFPPVIEGVDQLVWNWTDANGSPDIYYANTVSSANTTGSVASFWDTTGAPRLKVQAVADIKSNSIKFTFSAYNDPLFPTSVLVLRVSLVVSGTQRKEDIIYSVTLVNAFEGAAKYTANCHVVYREPSVSFLAQFAVWTDSPLHTPNSEPALTSMTFSGNATCPGYTGQLSTSWTPVLYSVVLSLGRMINLTYPSILINNLAKEGQVIQISCTFSWASGITLEAAKNSTGNVYSVTVNSKPRPENLTFFVNEGSNQTVNLHEHITGRDGYQDIDWKTLSLTSSTLSGSVNLTNGSVYYQPKQYFWGNDSVSYKICDSTGACKEANITYVVAYRPHAPFALNQTLITPQNGVSVNISSRLFCPDSPLSFVRVDSVTSGSFAMNTSQSYPASSPYLLDAMYTPPPFKSGSFIVILTACNEQSMCSPLQFNFTVVAPMPPKWLNATAYDNSTNQEVFPTIYIDSTQNIGTKLQQMYDLYVALNISDIDRDSAKISRTPSYGTAHVNDVYTNSDNETILVIRYIPTTSTATNDTIRYAACDMWYQCAESSIQITFPVGGEPGYCYGGIILTFFGLVLGFTGFTFYSASRAWHLIDFMQLMVLSSQVNVNYPTFYMNFIGCFSWLNLSASVPWQISTALKQFIFTFESEERRAGHRTLQSVDQFISQAVADVPGERYLTGTLFWTLVICLVPAFLSLFFYVMQKLSVTYGPACEKLKRICQTITWRICLFAYLGVVFACLHQLVMQGRVGTDGSTSMTIATIVACLVLLVATPGLPIIYILAVRHRWDKMKQPIDLPASAVVKERDFKLIYRPDSIGFSDLSPREVTQETTRAPIENEDDRYTYDTRVLGCTAGLYKPWQAKDTLIHRYFYLIVFAKKFLLALVIALFASNPSHASTYVQIIALLIILVAYIAIILWQRPYADYFSMVIDLLLSVVVVLVLIFSALMVDENTLSSRNRTRLCVAMIWIHYGTMVLFYIVCIPAFIKSMFDRKEKEKKREQQQQDLTQIGLENSGINEEGLPAYRDIRSGLYTPTMMLEVVTPPASPKVDRSPSQNRI</sequence>
<keyword evidence="1" id="KW-0812">Transmembrane</keyword>
<dbReference type="EMBL" id="MDYQ01000068">
    <property type="protein sequence ID" value="PRP84198.1"/>
    <property type="molecule type" value="Genomic_DNA"/>
</dbReference>
<proteinExistence type="predicted"/>
<dbReference type="GO" id="GO:0055085">
    <property type="term" value="P:transmembrane transport"/>
    <property type="evidence" value="ECO:0007669"/>
    <property type="project" value="TreeGrafter"/>
</dbReference>
<evidence type="ECO:0000256" key="1">
    <source>
        <dbReference type="SAM" id="Phobius"/>
    </source>
</evidence>
<evidence type="ECO:0000313" key="3">
    <source>
        <dbReference type="EMBL" id="PRP84198.1"/>
    </source>
</evidence>
<evidence type="ECO:0000259" key="2">
    <source>
        <dbReference type="Pfam" id="PF06011"/>
    </source>
</evidence>
<feature type="transmembrane region" description="Helical" evidence="1">
    <location>
        <begin position="1318"/>
        <end position="1340"/>
    </location>
</feature>
<keyword evidence="1" id="KW-0472">Membrane</keyword>